<evidence type="ECO:0000256" key="2">
    <source>
        <dbReference type="ARBA" id="ARBA00022475"/>
    </source>
</evidence>
<keyword evidence="2" id="KW-1003">Cell membrane</keyword>
<evidence type="ECO:0000313" key="10">
    <source>
        <dbReference type="EMBL" id="MBB5049929.1"/>
    </source>
</evidence>
<dbReference type="PANTHER" id="PTHR30509">
    <property type="entry name" value="P-HYDROXYBENZOIC ACID EFFLUX PUMP SUBUNIT-RELATED"/>
    <property type="match status" value="1"/>
</dbReference>
<comment type="caution">
    <text evidence="10">The sequence shown here is derived from an EMBL/GenBank/DDBJ whole genome shotgun (WGS) entry which is preliminary data.</text>
</comment>
<evidence type="ECO:0000256" key="4">
    <source>
        <dbReference type="ARBA" id="ARBA00022989"/>
    </source>
</evidence>
<feature type="transmembrane region" description="Helical" evidence="8">
    <location>
        <begin position="45"/>
        <end position="63"/>
    </location>
</feature>
<feature type="transmembrane region" description="Helical" evidence="8">
    <location>
        <begin position="21"/>
        <end position="39"/>
    </location>
</feature>
<feature type="transmembrane region" description="Helical" evidence="8">
    <location>
        <begin position="145"/>
        <end position="163"/>
    </location>
</feature>
<reference evidence="10 11" key="1">
    <citation type="submission" date="2020-08" db="EMBL/GenBank/DDBJ databases">
        <title>Genomic Encyclopedia of Type Strains, Phase IV (KMG-IV): sequencing the most valuable type-strain genomes for metagenomic binning, comparative biology and taxonomic classification.</title>
        <authorList>
            <person name="Goeker M."/>
        </authorList>
    </citation>
    <scope>NUCLEOTIDE SEQUENCE [LARGE SCALE GENOMIC DNA]</scope>
    <source>
        <strain evidence="10 11">DSM 12706</strain>
    </source>
</reference>
<keyword evidence="4 8" id="KW-1133">Transmembrane helix</keyword>
<evidence type="ECO:0000256" key="8">
    <source>
        <dbReference type="SAM" id="Phobius"/>
    </source>
</evidence>
<evidence type="ECO:0000256" key="5">
    <source>
        <dbReference type="ARBA" id="ARBA00023136"/>
    </source>
</evidence>
<dbReference type="AlphaFoldDB" id="A0A7W7Z8G1"/>
<accession>A0A7W7Z8G1</accession>
<dbReference type="PANTHER" id="PTHR30509:SF9">
    <property type="entry name" value="MULTIDRUG RESISTANCE PROTEIN MDTO"/>
    <property type="match status" value="1"/>
</dbReference>
<evidence type="ECO:0000259" key="9">
    <source>
        <dbReference type="Pfam" id="PF13515"/>
    </source>
</evidence>
<feature type="domain" description="Integral membrane bound transporter" evidence="9">
    <location>
        <begin position="31"/>
        <end position="158"/>
    </location>
</feature>
<comment type="similarity">
    <text evidence="6">Belongs to the YccS/YhfK family.</text>
</comment>
<feature type="region of interest" description="Disordered" evidence="7">
    <location>
        <begin position="360"/>
        <end position="380"/>
    </location>
</feature>
<dbReference type="GO" id="GO:0005886">
    <property type="term" value="C:plasma membrane"/>
    <property type="evidence" value="ECO:0007669"/>
    <property type="project" value="UniProtKB-SubCell"/>
</dbReference>
<evidence type="ECO:0000256" key="1">
    <source>
        <dbReference type="ARBA" id="ARBA00004651"/>
    </source>
</evidence>
<gene>
    <name evidence="10" type="ORF">HNR60_004714</name>
</gene>
<comment type="subcellular location">
    <subcellularLocation>
        <location evidence="1">Cell membrane</location>
        <topology evidence="1">Multi-pass membrane protein</topology>
    </subcellularLocation>
</comment>
<sequence>MTNFKTRIAAQLKPRRLQLGLALRVTLAALLALAFAQAVHLRLPLWAVLTSIIVTQLSVGRSLKVAIDYLIGTVGGAAYGGAVTIFVPHHSEWELLAVLAVIVAPLALIAAIKPRFNVALVTAIIVLLVPTMTQVNPLDSTIDRVLEVGVGAITGLVVSFFVLPSRALGLATNAAARTLELMAVALRELLAGLTGGLDTDALHRLQDGIGESLVTLGEIAVEAESERSAGLSNGPDTAPLLRTLLRLRHDLVMVGRAAGGPLPEPLQARLGGVLEQFSDAATGYLSAAAMALRGRGDPPSLQQLQAALAAYDVEVDKVRKDGTTRQLSGERIEQFFALGFALDQLQQNFHDLAMRVAERAKPGETVTGTAEDDEEKNGAA</sequence>
<feature type="compositionally biased region" description="Acidic residues" evidence="7">
    <location>
        <begin position="370"/>
        <end position="380"/>
    </location>
</feature>
<keyword evidence="3 8" id="KW-0812">Transmembrane</keyword>
<dbReference type="EMBL" id="JACHIH010000052">
    <property type="protein sequence ID" value="MBB5049929.1"/>
    <property type="molecule type" value="Genomic_DNA"/>
</dbReference>
<evidence type="ECO:0000256" key="6">
    <source>
        <dbReference type="ARBA" id="ARBA00043993"/>
    </source>
</evidence>
<keyword evidence="11" id="KW-1185">Reference proteome</keyword>
<dbReference type="InterPro" id="IPR049453">
    <property type="entry name" value="Memb_transporter_dom"/>
</dbReference>
<proteinExistence type="inferred from homology"/>
<evidence type="ECO:0000313" key="11">
    <source>
        <dbReference type="Proteomes" id="UP000542353"/>
    </source>
</evidence>
<evidence type="ECO:0000256" key="3">
    <source>
        <dbReference type="ARBA" id="ARBA00022692"/>
    </source>
</evidence>
<dbReference type="RefSeq" id="WP_184262694.1">
    <property type="nucleotide sequence ID" value="NZ_JACHIH010000052.1"/>
</dbReference>
<evidence type="ECO:0000256" key="7">
    <source>
        <dbReference type="SAM" id="MobiDB-lite"/>
    </source>
</evidence>
<feature type="transmembrane region" description="Helical" evidence="8">
    <location>
        <begin position="93"/>
        <end position="111"/>
    </location>
</feature>
<dbReference type="Proteomes" id="UP000542353">
    <property type="component" value="Unassembled WGS sequence"/>
</dbReference>
<organism evidence="10 11">
    <name type="scientific">Rhodopseudomonas rhenobacensis</name>
    <dbReference type="NCBI Taxonomy" id="87461"/>
    <lineage>
        <taxon>Bacteria</taxon>
        <taxon>Pseudomonadati</taxon>
        <taxon>Pseudomonadota</taxon>
        <taxon>Alphaproteobacteria</taxon>
        <taxon>Hyphomicrobiales</taxon>
        <taxon>Nitrobacteraceae</taxon>
        <taxon>Rhodopseudomonas</taxon>
    </lineage>
</organism>
<protein>
    <submittedName>
        <fullName evidence="10">Putative membrane protein YccC</fullName>
    </submittedName>
</protein>
<name>A0A7W7Z8G1_9BRAD</name>
<feature type="transmembrane region" description="Helical" evidence="8">
    <location>
        <begin position="70"/>
        <end position="87"/>
    </location>
</feature>
<dbReference type="Pfam" id="PF13515">
    <property type="entry name" value="FUSC_2"/>
    <property type="match status" value="1"/>
</dbReference>
<keyword evidence="5 8" id="KW-0472">Membrane</keyword>
<feature type="transmembrane region" description="Helical" evidence="8">
    <location>
        <begin position="116"/>
        <end position="133"/>
    </location>
</feature>